<comment type="caution">
    <text evidence="1">The sequence shown here is derived from an EMBL/GenBank/DDBJ whole genome shotgun (WGS) entry which is preliminary data.</text>
</comment>
<gene>
    <name evidence="1" type="ORF">RHMOL_Rhmol04G0368300</name>
</gene>
<reference evidence="1" key="1">
    <citation type="submission" date="2022-02" db="EMBL/GenBank/DDBJ databases">
        <title>Plant Genome Project.</title>
        <authorList>
            <person name="Zhang R.-G."/>
        </authorList>
    </citation>
    <scope>NUCLEOTIDE SEQUENCE</scope>
    <source>
        <strain evidence="1">AT1</strain>
    </source>
</reference>
<dbReference type="EMBL" id="CM046391">
    <property type="protein sequence ID" value="KAI8561783.1"/>
    <property type="molecule type" value="Genomic_DNA"/>
</dbReference>
<sequence>MAYALRLFFLLLVFWLSISTVRTIDLVDGVCGETNNPGFCKATLRSDRRSATANLTGLGDVAIELTVGNSIAALTKIDRLKGQTKDAELKKRLDGCFLEYKLMVNNCANASKYLAARNYRVMDVAGDFIMAEINQCDKVFLIPPSYPSPITFENKKTSLLGGIIRTIARILEAN</sequence>
<organism evidence="1 2">
    <name type="scientific">Rhododendron molle</name>
    <name type="common">Chinese azalea</name>
    <name type="synonym">Azalea mollis</name>
    <dbReference type="NCBI Taxonomy" id="49168"/>
    <lineage>
        <taxon>Eukaryota</taxon>
        <taxon>Viridiplantae</taxon>
        <taxon>Streptophyta</taxon>
        <taxon>Embryophyta</taxon>
        <taxon>Tracheophyta</taxon>
        <taxon>Spermatophyta</taxon>
        <taxon>Magnoliopsida</taxon>
        <taxon>eudicotyledons</taxon>
        <taxon>Gunneridae</taxon>
        <taxon>Pentapetalae</taxon>
        <taxon>asterids</taxon>
        <taxon>Ericales</taxon>
        <taxon>Ericaceae</taxon>
        <taxon>Ericoideae</taxon>
        <taxon>Rhodoreae</taxon>
        <taxon>Rhododendron</taxon>
    </lineage>
</organism>
<keyword evidence="2" id="KW-1185">Reference proteome</keyword>
<accession>A0ACC0P7W6</accession>
<evidence type="ECO:0000313" key="2">
    <source>
        <dbReference type="Proteomes" id="UP001062846"/>
    </source>
</evidence>
<name>A0ACC0P7W6_RHOML</name>
<proteinExistence type="predicted"/>
<evidence type="ECO:0000313" key="1">
    <source>
        <dbReference type="EMBL" id="KAI8561783.1"/>
    </source>
</evidence>
<protein>
    <submittedName>
        <fullName evidence="1">Uncharacterized protein</fullName>
    </submittedName>
</protein>
<dbReference type="Proteomes" id="UP001062846">
    <property type="component" value="Chromosome 4"/>
</dbReference>